<proteinExistence type="predicted"/>
<comment type="caution">
    <text evidence="2">The sequence shown here is derived from an EMBL/GenBank/DDBJ whole genome shotgun (WGS) entry which is preliminary data.</text>
</comment>
<keyword evidence="3" id="KW-1185">Reference proteome</keyword>
<sequence>MLMGQLTTPKTTLTILPPNFNTQSIRLVNKLKFSRYACISNLYVFLIPTIYLPGWFTFLDNVHDKVMHVVITNGHQNLFSKSR</sequence>
<protein>
    <recommendedName>
        <fullName evidence="4">Transmembrane protein</fullName>
    </recommendedName>
</protein>
<evidence type="ECO:0000313" key="3">
    <source>
        <dbReference type="Proteomes" id="UP000822688"/>
    </source>
</evidence>
<feature type="transmembrane region" description="Helical" evidence="1">
    <location>
        <begin position="36"/>
        <end position="58"/>
    </location>
</feature>
<keyword evidence="1" id="KW-0812">Transmembrane</keyword>
<reference evidence="2" key="1">
    <citation type="submission" date="2020-06" db="EMBL/GenBank/DDBJ databases">
        <title>WGS assembly of Ceratodon purpureus strain R40.</title>
        <authorList>
            <person name="Carey S.B."/>
            <person name="Jenkins J."/>
            <person name="Shu S."/>
            <person name="Lovell J.T."/>
            <person name="Sreedasyam A."/>
            <person name="Maumus F."/>
            <person name="Tiley G.P."/>
            <person name="Fernandez-Pozo N."/>
            <person name="Barry K."/>
            <person name="Chen C."/>
            <person name="Wang M."/>
            <person name="Lipzen A."/>
            <person name="Daum C."/>
            <person name="Saski C.A."/>
            <person name="Payton A.C."/>
            <person name="Mcbreen J.C."/>
            <person name="Conrad R.E."/>
            <person name="Kollar L.M."/>
            <person name="Olsson S."/>
            <person name="Huttunen S."/>
            <person name="Landis J.B."/>
            <person name="Wickett N.J."/>
            <person name="Johnson M.G."/>
            <person name="Rensing S.A."/>
            <person name="Grimwood J."/>
            <person name="Schmutz J."/>
            <person name="Mcdaniel S.F."/>
        </authorList>
    </citation>
    <scope>NUCLEOTIDE SEQUENCE</scope>
    <source>
        <strain evidence="2">R40</strain>
    </source>
</reference>
<evidence type="ECO:0000313" key="2">
    <source>
        <dbReference type="EMBL" id="KAG0573081.1"/>
    </source>
</evidence>
<accession>A0A8T0HQK3</accession>
<dbReference type="Proteomes" id="UP000822688">
    <property type="component" value="Chromosome V"/>
</dbReference>
<keyword evidence="1" id="KW-0472">Membrane</keyword>
<name>A0A8T0HQK3_CERPU</name>
<evidence type="ECO:0008006" key="4">
    <source>
        <dbReference type="Google" id="ProtNLM"/>
    </source>
</evidence>
<keyword evidence="1" id="KW-1133">Transmembrane helix</keyword>
<organism evidence="2 3">
    <name type="scientific">Ceratodon purpureus</name>
    <name type="common">Fire moss</name>
    <name type="synonym">Dicranum purpureum</name>
    <dbReference type="NCBI Taxonomy" id="3225"/>
    <lineage>
        <taxon>Eukaryota</taxon>
        <taxon>Viridiplantae</taxon>
        <taxon>Streptophyta</taxon>
        <taxon>Embryophyta</taxon>
        <taxon>Bryophyta</taxon>
        <taxon>Bryophytina</taxon>
        <taxon>Bryopsida</taxon>
        <taxon>Dicranidae</taxon>
        <taxon>Pseudoditrichales</taxon>
        <taxon>Ditrichaceae</taxon>
        <taxon>Ceratodon</taxon>
    </lineage>
</organism>
<evidence type="ECO:0000256" key="1">
    <source>
        <dbReference type="SAM" id="Phobius"/>
    </source>
</evidence>
<dbReference type="AlphaFoldDB" id="A0A8T0HQK3"/>
<dbReference type="EMBL" id="CM026426">
    <property type="protein sequence ID" value="KAG0573081.1"/>
    <property type="molecule type" value="Genomic_DNA"/>
</dbReference>
<gene>
    <name evidence="2" type="ORF">KC19_VG147100</name>
</gene>